<feature type="transmembrane region" description="Helical" evidence="2">
    <location>
        <begin position="154"/>
        <end position="175"/>
    </location>
</feature>
<evidence type="ECO:0000313" key="5">
    <source>
        <dbReference type="Proteomes" id="UP001489004"/>
    </source>
</evidence>
<dbReference type="AlphaFoldDB" id="A0AAW1R4T8"/>
<keyword evidence="2" id="KW-0472">Membrane</keyword>
<evidence type="ECO:0008006" key="6">
    <source>
        <dbReference type="Google" id="ProtNLM"/>
    </source>
</evidence>
<evidence type="ECO:0000256" key="3">
    <source>
        <dbReference type="SAM" id="SignalP"/>
    </source>
</evidence>
<sequence>MFRPLGAYNCGAQSLSLLAFPLLPLQALRAATMSSRPANVPALDTGATAEAVEKKKRNSSVYKTMKASLKRTFSTTPRNSVSDSAASSQAPTPTTENGSPAPWEGESPVAGEPPSPQAAVKPQAGDAVKQVEPVSKSAKATKLVKANKRQRSGFFSRLVFGSFIILAGALASAAVRGQQHAK</sequence>
<proteinExistence type="predicted"/>
<keyword evidence="3" id="KW-0732">Signal</keyword>
<protein>
    <recommendedName>
        <fullName evidence="6">Transmembrane protein</fullName>
    </recommendedName>
</protein>
<keyword evidence="2" id="KW-1133">Transmembrane helix</keyword>
<evidence type="ECO:0000256" key="1">
    <source>
        <dbReference type="SAM" id="MobiDB-lite"/>
    </source>
</evidence>
<accession>A0AAW1R4T8</accession>
<feature type="signal peptide" evidence="3">
    <location>
        <begin position="1"/>
        <end position="30"/>
    </location>
</feature>
<feature type="region of interest" description="Disordered" evidence="1">
    <location>
        <begin position="72"/>
        <end position="146"/>
    </location>
</feature>
<dbReference type="EMBL" id="JALJOR010000001">
    <property type="protein sequence ID" value="KAK9828560.1"/>
    <property type="molecule type" value="Genomic_DNA"/>
</dbReference>
<evidence type="ECO:0000313" key="4">
    <source>
        <dbReference type="EMBL" id="KAK9828560.1"/>
    </source>
</evidence>
<dbReference type="Proteomes" id="UP001489004">
    <property type="component" value="Unassembled WGS sequence"/>
</dbReference>
<reference evidence="4 5" key="1">
    <citation type="journal article" date="2024" name="Nat. Commun.">
        <title>Phylogenomics reveals the evolutionary origins of lichenization in chlorophyte algae.</title>
        <authorList>
            <person name="Puginier C."/>
            <person name="Libourel C."/>
            <person name="Otte J."/>
            <person name="Skaloud P."/>
            <person name="Haon M."/>
            <person name="Grisel S."/>
            <person name="Petersen M."/>
            <person name="Berrin J.G."/>
            <person name="Delaux P.M."/>
            <person name="Dal Grande F."/>
            <person name="Keller J."/>
        </authorList>
    </citation>
    <scope>NUCLEOTIDE SEQUENCE [LARGE SCALE GENOMIC DNA]</scope>
    <source>
        <strain evidence="4 5">SAG 2043</strain>
    </source>
</reference>
<keyword evidence="5" id="KW-1185">Reference proteome</keyword>
<feature type="compositionally biased region" description="Polar residues" evidence="1">
    <location>
        <begin position="72"/>
        <end position="98"/>
    </location>
</feature>
<gene>
    <name evidence="4" type="ORF">WJX72_000757</name>
</gene>
<name>A0AAW1R4T8_9CHLO</name>
<keyword evidence="2" id="KW-0812">Transmembrane</keyword>
<feature type="chain" id="PRO_5043710545" description="Transmembrane protein" evidence="3">
    <location>
        <begin position="31"/>
        <end position="182"/>
    </location>
</feature>
<comment type="caution">
    <text evidence="4">The sequence shown here is derived from an EMBL/GenBank/DDBJ whole genome shotgun (WGS) entry which is preliminary data.</text>
</comment>
<organism evidence="4 5">
    <name type="scientific">[Myrmecia] bisecta</name>
    <dbReference type="NCBI Taxonomy" id="41462"/>
    <lineage>
        <taxon>Eukaryota</taxon>
        <taxon>Viridiplantae</taxon>
        <taxon>Chlorophyta</taxon>
        <taxon>core chlorophytes</taxon>
        <taxon>Trebouxiophyceae</taxon>
        <taxon>Trebouxiales</taxon>
        <taxon>Trebouxiaceae</taxon>
        <taxon>Myrmecia</taxon>
    </lineage>
</organism>
<evidence type="ECO:0000256" key="2">
    <source>
        <dbReference type="SAM" id="Phobius"/>
    </source>
</evidence>